<dbReference type="Proteomes" id="UP001059617">
    <property type="component" value="Chromosome"/>
</dbReference>
<keyword evidence="3" id="KW-1185">Reference proteome</keyword>
<proteinExistence type="predicted"/>
<feature type="region of interest" description="Disordered" evidence="1">
    <location>
        <begin position="26"/>
        <end position="67"/>
    </location>
</feature>
<name>A0ABY5W7V4_9ACTN</name>
<feature type="compositionally biased region" description="Acidic residues" evidence="1">
    <location>
        <begin position="33"/>
        <end position="44"/>
    </location>
</feature>
<dbReference type="RefSeq" id="WP_259863143.1">
    <property type="nucleotide sequence ID" value="NZ_BAAAST010000109.1"/>
</dbReference>
<evidence type="ECO:0000256" key="1">
    <source>
        <dbReference type="SAM" id="MobiDB-lite"/>
    </source>
</evidence>
<gene>
    <name evidence="2" type="ORF">Dfulv_13030</name>
</gene>
<accession>A0ABY5W7V4</accession>
<evidence type="ECO:0000313" key="3">
    <source>
        <dbReference type="Proteomes" id="UP001059617"/>
    </source>
</evidence>
<protein>
    <submittedName>
        <fullName evidence="2">Uncharacterized protein</fullName>
    </submittedName>
</protein>
<organism evidence="2 3">
    <name type="scientific">Dactylosporangium fulvum</name>
    <dbReference type="NCBI Taxonomy" id="53359"/>
    <lineage>
        <taxon>Bacteria</taxon>
        <taxon>Bacillati</taxon>
        <taxon>Actinomycetota</taxon>
        <taxon>Actinomycetes</taxon>
        <taxon>Micromonosporales</taxon>
        <taxon>Micromonosporaceae</taxon>
        <taxon>Dactylosporangium</taxon>
    </lineage>
</organism>
<reference evidence="2" key="1">
    <citation type="submission" date="2021-04" db="EMBL/GenBank/DDBJ databases">
        <authorList>
            <person name="Hartkoorn R.C."/>
            <person name="Beaudoing E."/>
            <person name="Hot D."/>
        </authorList>
    </citation>
    <scope>NUCLEOTIDE SEQUENCE</scope>
    <source>
        <strain evidence="2">NRRL B-16292</strain>
    </source>
</reference>
<reference evidence="2" key="2">
    <citation type="submission" date="2022-09" db="EMBL/GenBank/DDBJ databases">
        <title>Biosynthetic gene clusters of Dactylosporangioum fulvum.</title>
        <authorList>
            <person name="Caradec T."/>
        </authorList>
    </citation>
    <scope>NUCLEOTIDE SEQUENCE</scope>
    <source>
        <strain evidence="2">NRRL B-16292</strain>
    </source>
</reference>
<sequence length="67" mass="7285">MSKTADSKTAYIFDQDGEPVIAMSAAAKAADRDPDDYGPEEFGSEADVNPATGTEYGEVDNWRTHDR</sequence>
<evidence type="ECO:0000313" key="2">
    <source>
        <dbReference type="EMBL" id="UWP85094.1"/>
    </source>
</evidence>
<dbReference type="EMBL" id="CP073720">
    <property type="protein sequence ID" value="UWP85094.1"/>
    <property type="molecule type" value="Genomic_DNA"/>
</dbReference>